<dbReference type="PANTHER" id="PTHR11785:SF512">
    <property type="entry name" value="SOBREMESA, ISOFORM B"/>
    <property type="match status" value="1"/>
</dbReference>
<keyword evidence="3" id="KW-1185">Reference proteome</keyword>
<feature type="transmembrane region" description="Helical" evidence="1">
    <location>
        <begin position="272"/>
        <end position="295"/>
    </location>
</feature>
<organism evidence="2 3">
    <name type="scientific">Gigaspora margarita</name>
    <dbReference type="NCBI Taxonomy" id="4874"/>
    <lineage>
        <taxon>Eukaryota</taxon>
        <taxon>Fungi</taxon>
        <taxon>Fungi incertae sedis</taxon>
        <taxon>Mucoromycota</taxon>
        <taxon>Glomeromycotina</taxon>
        <taxon>Glomeromycetes</taxon>
        <taxon>Diversisporales</taxon>
        <taxon>Gigasporaceae</taxon>
        <taxon>Gigaspora</taxon>
    </lineage>
</organism>
<name>A0ABN7UXY3_GIGMA</name>
<dbReference type="Proteomes" id="UP000789901">
    <property type="component" value="Unassembled WGS sequence"/>
</dbReference>
<proteinExistence type="predicted"/>
<evidence type="ECO:0000313" key="2">
    <source>
        <dbReference type="EMBL" id="CAG8699343.1"/>
    </source>
</evidence>
<dbReference type="PANTHER" id="PTHR11785">
    <property type="entry name" value="AMINO ACID TRANSPORTER"/>
    <property type="match status" value="1"/>
</dbReference>
<keyword evidence="1" id="KW-1133">Transmembrane helix</keyword>
<keyword evidence="1" id="KW-0472">Membrane</keyword>
<evidence type="ECO:0000313" key="3">
    <source>
        <dbReference type="Proteomes" id="UP000789901"/>
    </source>
</evidence>
<dbReference type="InterPro" id="IPR050598">
    <property type="entry name" value="AminoAcid_Transporter"/>
</dbReference>
<keyword evidence="1" id="KW-0812">Transmembrane</keyword>
<protein>
    <submittedName>
        <fullName evidence="2">35424_t:CDS:1</fullName>
    </submittedName>
</protein>
<feature type="transmembrane region" description="Helical" evidence="1">
    <location>
        <begin position="188"/>
        <end position="207"/>
    </location>
</feature>
<dbReference type="Gene3D" id="1.20.1740.10">
    <property type="entry name" value="Amino acid/polyamine transporter I"/>
    <property type="match status" value="1"/>
</dbReference>
<gene>
    <name evidence="2" type="ORF">GMARGA_LOCUS12021</name>
</gene>
<accession>A0ABN7UXY3</accession>
<evidence type="ECO:0000256" key="1">
    <source>
        <dbReference type="SAM" id="Phobius"/>
    </source>
</evidence>
<dbReference type="EMBL" id="CAJVQB010007220">
    <property type="protein sequence ID" value="CAG8699343.1"/>
    <property type="molecule type" value="Genomic_DNA"/>
</dbReference>
<reference evidence="2 3" key="1">
    <citation type="submission" date="2021-06" db="EMBL/GenBank/DDBJ databases">
        <authorList>
            <person name="Kallberg Y."/>
            <person name="Tangrot J."/>
            <person name="Rosling A."/>
        </authorList>
    </citation>
    <scope>NUCLEOTIDE SEQUENCE [LARGE SCALE GENOMIC DNA]</scope>
    <source>
        <strain evidence="2 3">120-4 pot B 10/14</strain>
    </source>
</reference>
<sequence length="301" mass="33356">MSDVDSIDRISLERNDRIITNEIPLDKDSTTSTSIISPDHSIITNRIFNPDSIWILAQSPGIVLVLYVVCGIISFLGSSVYIELGIRSLPSGIGEQKYITDAFYPRKDVGHVFSFTAIFIILPGAIVAESYIFAQYLLYSFRGNLTDDRIVSDTINQTLAFVKIILLLIISIIGIIKLETNSLNWNNIFNSSINFGAFGSGLIKVLFTYEGWNNINYLIGEFSPSPNNTEYPSIILRYSSHIIVGYNVTDNGSTSIAIRFGKELFDGTGEKLMSILAAISAFGCTSAMIFTYVLLPHYHSN</sequence>
<feature type="transmembrane region" description="Helical" evidence="1">
    <location>
        <begin position="112"/>
        <end position="138"/>
    </location>
</feature>
<comment type="caution">
    <text evidence="2">The sequence shown here is derived from an EMBL/GenBank/DDBJ whole genome shotgun (WGS) entry which is preliminary data.</text>
</comment>
<feature type="transmembrane region" description="Helical" evidence="1">
    <location>
        <begin position="61"/>
        <end position="82"/>
    </location>
</feature>
<feature type="transmembrane region" description="Helical" evidence="1">
    <location>
        <begin position="158"/>
        <end position="176"/>
    </location>
</feature>